<dbReference type="Proteomes" id="UP000774283">
    <property type="component" value="Unassembled WGS sequence"/>
</dbReference>
<evidence type="ECO:0000256" key="1">
    <source>
        <dbReference type="SAM" id="MobiDB-lite"/>
    </source>
</evidence>
<proteinExistence type="predicted"/>
<comment type="caution">
    <text evidence="3">The sequence shown here is derived from an EMBL/GenBank/DDBJ whole genome shotgun (WGS) entry which is preliminary data.</text>
</comment>
<evidence type="ECO:0000313" key="4">
    <source>
        <dbReference type="Proteomes" id="UP000774283"/>
    </source>
</evidence>
<evidence type="ECO:0000313" key="3">
    <source>
        <dbReference type="EMBL" id="NKX94001.1"/>
    </source>
</evidence>
<feature type="region of interest" description="Disordered" evidence="1">
    <location>
        <begin position="1"/>
        <end position="22"/>
    </location>
</feature>
<keyword evidence="2" id="KW-1133">Transmembrane helix</keyword>
<organism evidence="3 4">
    <name type="scientific">Sanguibacter hominis ATCC BAA-789</name>
    <dbReference type="NCBI Taxonomy" id="1312740"/>
    <lineage>
        <taxon>Bacteria</taxon>
        <taxon>Bacillati</taxon>
        <taxon>Actinomycetota</taxon>
        <taxon>Actinomycetes</taxon>
        <taxon>Micrococcales</taxon>
        <taxon>Sanguibacteraceae</taxon>
        <taxon>Sanguibacter</taxon>
    </lineage>
</organism>
<evidence type="ECO:0000256" key="2">
    <source>
        <dbReference type="SAM" id="Phobius"/>
    </source>
</evidence>
<reference evidence="3 4" key="1">
    <citation type="submission" date="2020-04" db="EMBL/GenBank/DDBJ databases">
        <title>MicrobeNet Type strains.</title>
        <authorList>
            <person name="Nicholson A.C."/>
        </authorList>
    </citation>
    <scope>NUCLEOTIDE SEQUENCE [LARGE SCALE GENOMIC DNA]</scope>
    <source>
        <strain evidence="3 4">ATCC BAA-789</strain>
    </source>
</reference>
<accession>A0A9X5FCJ9</accession>
<sequence>MTTMTSTIAAPGRPASCPTAPNGALRERARRERHGPARLVRLAPRARARWARTVVRGRDAGLATAEYAVVLIAAVGFAGLLLVILTSSEVRGLLLGLVQKALAVG</sequence>
<feature type="transmembrane region" description="Helical" evidence="2">
    <location>
        <begin position="67"/>
        <end position="85"/>
    </location>
</feature>
<dbReference type="AlphaFoldDB" id="A0A9X5FCJ9"/>
<protein>
    <submittedName>
        <fullName evidence="3">DUF4244 domain-containing protein</fullName>
    </submittedName>
</protein>
<keyword evidence="2" id="KW-0812">Transmembrane</keyword>
<keyword evidence="4" id="KW-1185">Reference proteome</keyword>
<dbReference type="Pfam" id="PF14029">
    <property type="entry name" value="DUF4244"/>
    <property type="match status" value="1"/>
</dbReference>
<gene>
    <name evidence="3" type="ORF">HF995_12100</name>
</gene>
<dbReference type="EMBL" id="JAAXOW010000004">
    <property type="protein sequence ID" value="NKX94001.1"/>
    <property type="molecule type" value="Genomic_DNA"/>
</dbReference>
<keyword evidence="2" id="KW-0472">Membrane</keyword>
<dbReference type="RefSeq" id="WP_168448062.1">
    <property type="nucleotide sequence ID" value="NZ_JAAXOW010000004.1"/>
</dbReference>
<dbReference type="InterPro" id="IPR025338">
    <property type="entry name" value="DUF4244"/>
</dbReference>
<name>A0A9X5FCJ9_9MICO</name>